<keyword evidence="4" id="KW-1185">Reference proteome</keyword>
<feature type="region of interest" description="Disordered" evidence="1">
    <location>
        <begin position="160"/>
        <end position="200"/>
    </location>
</feature>
<feature type="compositionally biased region" description="Basic and acidic residues" evidence="1">
    <location>
        <begin position="160"/>
        <end position="189"/>
    </location>
</feature>
<comment type="caution">
    <text evidence="3">The sequence shown here is derived from an EMBL/GenBank/DDBJ whole genome shotgun (WGS) entry which is preliminary data.</text>
</comment>
<feature type="compositionally biased region" description="Low complexity" evidence="1">
    <location>
        <begin position="191"/>
        <end position="200"/>
    </location>
</feature>
<keyword evidence="2" id="KW-1133">Transmembrane helix</keyword>
<organism evidence="3 4">
    <name type="scientific">Brachionus calyciflorus</name>
    <dbReference type="NCBI Taxonomy" id="104777"/>
    <lineage>
        <taxon>Eukaryota</taxon>
        <taxon>Metazoa</taxon>
        <taxon>Spiralia</taxon>
        <taxon>Gnathifera</taxon>
        <taxon>Rotifera</taxon>
        <taxon>Eurotatoria</taxon>
        <taxon>Monogononta</taxon>
        <taxon>Pseudotrocha</taxon>
        <taxon>Ploima</taxon>
        <taxon>Brachionidae</taxon>
        <taxon>Brachionus</taxon>
    </lineage>
</organism>
<name>A0A813NSX0_9BILA</name>
<keyword evidence="2" id="KW-0812">Transmembrane</keyword>
<gene>
    <name evidence="3" type="ORF">OXX778_LOCUS3477</name>
</gene>
<protein>
    <submittedName>
        <fullName evidence="3">Uncharacterized protein</fullName>
    </submittedName>
</protein>
<dbReference type="EMBL" id="CAJNOC010000309">
    <property type="protein sequence ID" value="CAF0742654.1"/>
    <property type="molecule type" value="Genomic_DNA"/>
</dbReference>
<dbReference type="Proteomes" id="UP000663879">
    <property type="component" value="Unassembled WGS sequence"/>
</dbReference>
<proteinExistence type="predicted"/>
<dbReference type="OrthoDB" id="10514532at2759"/>
<accession>A0A813NSX0</accession>
<feature type="transmembrane region" description="Helical" evidence="2">
    <location>
        <begin position="26"/>
        <end position="51"/>
    </location>
</feature>
<reference evidence="3" key="1">
    <citation type="submission" date="2021-02" db="EMBL/GenBank/DDBJ databases">
        <authorList>
            <person name="Nowell W R."/>
        </authorList>
    </citation>
    <scope>NUCLEOTIDE SEQUENCE</scope>
    <source>
        <strain evidence="3">Ploen Becks lab</strain>
    </source>
</reference>
<evidence type="ECO:0000256" key="1">
    <source>
        <dbReference type="SAM" id="MobiDB-lite"/>
    </source>
</evidence>
<evidence type="ECO:0000256" key="2">
    <source>
        <dbReference type="SAM" id="Phobius"/>
    </source>
</evidence>
<evidence type="ECO:0000313" key="4">
    <source>
        <dbReference type="Proteomes" id="UP000663879"/>
    </source>
</evidence>
<dbReference type="AlphaFoldDB" id="A0A813NSX0"/>
<keyword evidence="2" id="KW-0472">Membrane</keyword>
<evidence type="ECO:0000313" key="3">
    <source>
        <dbReference type="EMBL" id="CAF0742654.1"/>
    </source>
</evidence>
<sequence>MISIYSCNQNQLCNAQMLVEDFSNAIYWRIAAIFSTIAALFSVAVVFWFLIFRDNPDLPDDTDSLEKEKFLKGSNHKKTNNLLEEIIEALKNIFNSKSGQKSKLMKKMEYLIFGSSSENFSESEKSNSQVAESIMSVNENDAAKTRKFTRYKNTKKIEETKKDKDKDQEKDKIKDKDKTKSNKKTDKPKSKNNNNINTSSSLSLFDQNYFSKNRNNNRKSFSEYKINKVLGDLNKSSSLGNVKVNNKINLFNGKSKKIELDDFLLEELNNNFSYFLNINYADAYLSLKYFKSKHFILIIFDSIDNLTDFDLKNVLIIVDVFYKKKHMKRMFSKSDAFSLTPNERKPFNFKFLINLTRKIQINLIKLNIFIIGKVIQNGLTKLNSSNLIIASKSAPEMQILGGAQIKIKDIIQNIIEY</sequence>